<dbReference type="AlphaFoldDB" id="A0A0B6ADL8"/>
<evidence type="ECO:0000256" key="1">
    <source>
        <dbReference type="NCBIfam" id="TIGR03093"/>
    </source>
</evidence>
<dbReference type="InterPro" id="IPR017526">
    <property type="entry name" value="SASP_SspL"/>
</dbReference>
<dbReference type="Proteomes" id="UP000031829">
    <property type="component" value="Chromosome"/>
</dbReference>
<dbReference type="KEGG" id="bmeg:BG04_4702"/>
<sequence>MGTKKSANRGQVAPGVNPQGHGKDVEFSTEPKSELENKAKKSNTKI</sequence>
<dbReference type="GeneID" id="93642694"/>
<gene>
    <name evidence="3" type="primary">sspL</name>
    <name evidence="3" type="ORF">BG04_4702</name>
</gene>
<evidence type="ECO:0000313" key="4">
    <source>
        <dbReference type="Proteomes" id="UP000031829"/>
    </source>
</evidence>
<feature type="compositionally biased region" description="Basic and acidic residues" evidence="2">
    <location>
        <begin position="21"/>
        <end position="39"/>
    </location>
</feature>
<reference evidence="3 4" key="1">
    <citation type="journal article" date="2015" name="Genome Announc.">
        <title>Complete genome sequences for 35 biothreat assay-relevant bacillus species.</title>
        <authorList>
            <person name="Johnson S.L."/>
            <person name="Daligault H.E."/>
            <person name="Davenport K.W."/>
            <person name="Jaissle J."/>
            <person name="Frey K.G."/>
            <person name="Ladner J.T."/>
            <person name="Broomall S.M."/>
            <person name="Bishop-Lilly K.A."/>
            <person name="Bruce D.C."/>
            <person name="Gibbons H.S."/>
            <person name="Coyne S.R."/>
            <person name="Lo C.C."/>
            <person name="Meincke L."/>
            <person name="Munk A.C."/>
            <person name="Koroleva G.I."/>
            <person name="Rosenzweig C.N."/>
            <person name="Palacios G.F."/>
            <person name="Redden C.L."/>
            <person name="Minogue T.D."/>
            <person name="Chain P.S."/>
        </authorList>
    </citation>
    <scope>NUCLEOTIDE SEQUENCE [LARGE SCALE GENOMIC DNA]</scope>
    <source>
        <strain evidence="4">ATCC 14581 / DSM 32 / JCM 2506 / NBRC 15308 / NCIMB 9376 / NCTC 10342 / NRRL B-14308 / VKM B-512</strain>
    </source>
</reference>
<dbReference type="HOGENOM" id="CLU_217087_0_0_9"/>
<name>A0A0B6ADL8_PRIM2</name>
<evidence type="ECO:0000313" key="3">
    <source>
        <dbReference type="EMBL" id="AJI23005.1"/>
    </source>
</evidence>
<evidence type="ECO:0000256" key="2">
    <source>
        <dbReference type="SAM" id="MobiDB-lite"/>
    </source>
</evidence>
<dbReference type="NCBIfam" id="TIGR03093">
    <property type="entry name" value="SASP_sspL"/>
    <property type="match status" value="1"/>
</dbReference>
<dbReference type="EMBL" id="CP009920">
    <property type="protein sequence ID" value="AJI23005.1"/>
    <property type="molecule type" value="Genomic_DNA"/>
</dbReference>
<dbReference type="RefSeq" id="WP_013057030.1">
    <property type="nucleotide sequence ID" value="NZ_BCVB01000004.1"/>
</dbReference>
<proteinExistence type="predicted"/>
<organism evidence="3 4">
    <name type="scientific">Priestia megaterium (strain ATCC 14581 / DSM 32 / CCUG 1817 / JCM 2506 / NBRC 15308 / NCIMB 9376 / NCTC 10342 / NRRL B-14308 / VKM B-512 / Ford 19)</name>
    <name type="common">Bacillus megaterium</name>
    <dbReference type="NCBI Taxonomy" id="1348623"/>
    <lineage>
        <taxon>Bacteria</taxon>
        <taxon>Bacillati</taxon>
        <taxon>Bacillota</taxon>
        <taxon>Bacilli</taxon>
        <taxon>Bacillales</taxon>
        <taxon>Bacillaceae</taxon>
        <taxon>Priestia</taxon>
    </lineage>
</organism>
<accession>A0A0B6ADL8</accession>
<feature type="region of interest" description="Disordered" evidence="2">
    <location>
        <begin position="1"/>
        <end position="46"/>
    </location>
</feature>
<protein>
    <recommendedName>
        <fullName evidence="1">Small, acid-soluble spore protein L</fullName>
    </recommendedName>
</protein>